<reference evidence="3 4" key="1">
    <citation type="submission" date="2017-01" db="EMBL/GenBank/DDBJ databases">
        <title>Genome sequence of Rhodoferax antarcticus ANT.BR, a psychrophilic purple nonsulfur bacterium from an Antarctic microbial mat.</title>
        <authorList>
            <person name="Baker J."/>
            <person name="Riester C."/>
            <person name="Skinner B."/>
            <person name="Newell A."/>
            <person name="Swingley W."/>
            <person name="Madigan M."/>
            <person name="Jung D."/>
            <person name="Asao M."/>
            <person name="Chen M."/>
            <person name="Loughlin P."/>
            <person name="Pan H."/>
            <person name="Lin S."/>
            <person name="Li N."/>
            <person name="Shaw J."/>
            <person name="Prado M."/>
            <person name="Sherman C."/>
            <person name="Li X."/>
            <person name="Tang J."/>
            <person name="Blankenship R."/>
            <person name="Zhao T."/>
            <person name="Touchman J."/>
            <person name="Sattley M."/>
        </authorList>
    </citation>
    <scope>NUCLEOTIDE SEQUENCE [LARGE SCALE GENOMIC DNA]</scope>
    <source>
        <strain evidence="3 4">ANT.BR</strain>
    </source>
</reference>
<comment type="caution">
    <text evidence="3">The sequence shown here is derived from an EMBL/GenBank/DDBJ whole genome shotgun (WGS) entry which is preliminary data.</text>
</comment>
<name>A0A1Q8YDF2_9BURK</name>
<evidence type="ECO:0000256" key="2">
    <source>
        <dbReference type="SAM" id="Phobius"/>
    </source>
</evidence>
<evidence type="ECO:0000313" key="3">
    <source>
        <dbReference type="EMBL" id="OLP06076.1"/>
    </source>
</evidence>
<keyword evidence="2" id="KW-0812">Transmembrane</keyword>
<feature type="compositionally biased region" description="Basic and acidic residues" evidence="1">
    <location>
        <begin position="32"/>
        <end position="44"/>
    </location>
</feature>
<keyword evidence="2" id="KW-0472">Membrane</keyword>
<dbReference type="EMBL" id="MSYM01000013">
    <property type="protein sequence ID" value="OLP06076.1"/>
    <property type="molecule type" value="Genomic_DNA"/>
</dbReference>
<gene>
    <name evidence="3" type="ORF">BLL52_2306</name>
</gene>
<keyword evidence="4" id="KW-1185">Reference proteome</keyword>
<dbReference type="RefSeq" id="WP_075586594.1">
    <property type="nucleotide sequence ID" value="NZ_MSYM01000013.1"/>
</dbReference>
<protein>
    <submittedName>
        <fullName evidence="3">Uncharacterized protein</fullName>
    </submittedName>
</protein>
<feature type="transmembrane region" description="Helical" evidence="2">
    <location>
        <begin position="88"/>
        <end position="111"/>
    </location>
</feature>
<dbReference type="AlphaFoldDB" id="A0A1Q8YDF2"/>
<feature type="region of interest" description="Disordered" evidence="1">
    <location>
        <begin position="1"/>
        <end position="65"/>
    </location>
</feature>
<evidence type="ECO:0000313" key="4">
    <source>
        <dbReference type="Proteomes" id="UP000185911"/>
    </source>
</evidence>
<evidence type="ECO:0000256" key="1">
    <source>
        <dbReference type="SAM" id="MobiDB-lite"/>
    </source>
</evidence>
<sequence>MNKPHLTPKPAPSAAVHTPVETAHAGHRYGGHIHDEDSHNEHSRGAPGYDSHSQSHPTHAAHALAEGTSANPALLNAPLITSVLGWPAWLRVLAVLPVLLLLWLAVAWASAEVTPW</sequence>
<dbReference type="Proteomes" id="UP000185911">
    <property type="component" value="Unassembled WGS sequence"/>
</dbReference>
<keyword evidence="2" id="KW-1133">Transmembrane helix</keyword>
<accession>A0A1Q8YDF2</accession>
<proteinExistence type="predicted"/>
<organism evidence="3 4">
    <name type="scientific">Rhodoferax antarcticus ANT.BR</name>
    <dbReference type="NCBI Taxonomy" id="1111071"/>
    <lineage>
        <taxon>Bacteria</taxon>
        <taxon>Pseudomonadati</taxon>
        <taxon>Pseudomonadota</taxon>
        <taxon>Betaproteobacteria</taxon>
        <taxon>Burkholderiales</taxon>
        <taxon>Comamonadaceae</taxon>
        <taxon>Rhodoferax</taxon>
    </lineage>
</organism>
<dbReference type="STRING" id="81479.RA876_05735"/>